<proteinExistence type="predicted"/>
<evidence type="ECO:0000256" key="1">
    <source>
        <dbReference type="SAM" id="MobiDB-lite"/>
    </source>
</evidence>
<evidence type="ECO:0000313" key="3">
    <source>
        <dbReference type="Proteomes" id="UP001066276"/>
    </source>
</evidence>
<dbReference type="AlphaFoldDB" id="A0AAV7LIQ8"/>
<feature type="region of interest" description="Disordered" evidence="1">
    <location>
        <begin position="153"/>
        <end position="181"/>
    </location>
</feature>
<feature type="compositionally biased region" description="Basic and acidic residues" evidence="1">
    <location>
        <begin position="153"/>
        <end position="169"/>
    </location>
</feature>
<keyword evidence="3" id="KW-1185">Reference proteome</keyword>
<gene>
    <name evidence="2" type="ORF">NDU88_003503</name>
</gene>
<organism evidence="2 3">
    <name type="scientific">Pleurodeles waltl</name>
    <name type="common">Iberian ribbed newt</name>
    <dbReference type="NCBI Taxonomy" id="8319"/>
    <lineage>
        <taxon>Eukaryota</taxon>
        <taxon>Metazoa</taxon>
        <taxon>Chordata</taxon>
        <taxon>Craniata</taxon>
        <taxon>Vertebrata</taxon>
        <taxon>Euteleostomi</taxon>
        <taxon>Amphibia</taxon>
        <taxon>Batrachia</taxon>
        <taxon>Caudata</taxon>
        <taxon>Salamandroidea</taxon>
        <taxon>Salamandridae</taxon>
        <taxon>Pleurodelinae</taxon>
        <taxon>Pleurodeles</taxon>
    </lineage>
</organism>
<accession>A0AAV7LIQ8</accession>
<sequence length="226" mass="25586">MTADRPRLLITCFLPHVYVRQILTSACTHGPYEYEGHKSHIMGKYSRETNDKSQTFLALRPAMRKCDIKYGLHECMWITMDGHSKVTSRLFLTPLNLAWVLSDPPVSLPPNGGPARPRPLGQQRRLDRLQERFFLAPSSTAKSRAIRMVMELTKRSGRDKSSSPLKDAETPSPAEDNWKSPCPTMTPVGYGVLIFLILRCWGRLPDMDFILHVGPPFTCSWPTTSS</sequence>
<protein>
    <submittedName>
        <fullName evidence="2">Uncharacterized protein</fullName>
    </submittedName>
</protein>
<name>A0AAV7LIQ8_PLEWA</name>
<reference evidence="2" key="1">
    <citation type="journal article" date="2022" name="bioRxiv">
        <title>Sequencing and chromosome-scale assembly of the giantPleurodeles waltlgenome.</title>
        <authorList>
            <person name="Brown T."/>
            <person name="Elewa A."/>
            <person name="Iarovenko S."/>
            <person name="Subramanian E."/>
            <person name="Araus A.J."/>
            <person name="Petzold A."/>
            <person name="Susuki M."/>
            <person name="Suzuki K.-i.T."/>
            <person name="Hayashi T."/>
            <person name="Toyoda A."/>
            <person name="Oliveira C."/>
            <person name="Osipova E."/>
            <person name="Leigh N.D."/>
            <person name="Simon A."/>
            <person name="Yun M.H."/>
        </authorList>
    </citation>
    <scope>NUCLEOTIDE SEQUENCE</scope>
    <source>
        <strain evidence="2">20211129_DDA</strain>
        <tissue evidence="2">Liver</tissue>
    </source>
</reference>
<dbReference type="EMBL" id="JANPWB010000015">
    <property type="protein sequence ID" value="KAJ1090370.1"/>
    <property type="molecule type" value="Genomic_DNA"/>
</dbReference>
<dbReference type="Proteomes" id="UP001066276">
    <property type="component" value="Chromosome 11"/>
</dbReference>
<evidence type="ECO:0000313" key="2">
    <source>
        <dbReference type="EMBL" id="KAJ1090370.1"/>
    </source>
</evidence>
<comment type="caution">
    <text evidence="2">The sequence shown here is derived from an EMBL/GenBank/DDBJ whole genome shotgun (WGS) entry which is preliminary data.</text>
</comment>